<comment type="caution">
    <text evidence="1">The sequence shown here is derived from an EMBL/GenBank/DDBJ whole genome shotgun (WGS) entry which is preliminary data.</text>
</comment>
<dbReference type="Proteomes" id="UP000696573">
    <property type="component" value="Unassembled WGS sequence"/>
</dbReference>
<gene>
    <name evidence="1" type="ORF">CRHIZ90672A_00006309</name>
</gene>
<dbReference type="OrthoDB" id="2988116at2759"/>
<dbReference type="EMBL" id="CABFNQ020000760">
    <property type="protein sequence ID" value="CAH0038427.1"/>
    <property type="molecule type" value="Genomic_DNA"/>
</dbReference>
<keyword evidence="2" id="KW-1185">Reference proteome</keyword>
<proteinExistence type="predicted"/>
<evidence type="ECO:0000313" key="1">
    <source>
        <dbReference type="EMBL" id="CAH0038427.1"/>
    </source>
</evidence>
<evidence type="ECO:0000313" key="2">
    <source>
        <dbReference type="Proteomes" id="UP000696573"/>
    </source>
</evidence>
<organism evidence="1 2">
    <name type="scientific">Clonostachys rhizophaga</name>
    <dbReference type="NCBI Taxonomy" id="160324"/>
    <lineage>
        <taxon>Eukaryota</taxon>
        <taxon>Fungi</taxon>
        <taxon>Dikarya</taxon>
        <taxon>Ascomycota</taxon>
        <taxon>Pezizomycotina</taxon>
        <taxon>Sordariomycetes</taxon>
        <taxon>Hypocreomycetidae</taxon>
        <taxon>Hypocreales</taxon>
        <taxon>Bionectriaceae</taxon>
        <taxon>Clonostachys</taxon>
    </lineage>
</organism>
<reference evidence="1" key="1">
    <citation type="submission" date="2021-10" db="EMBL/GenBank/DDBJ databases">
        <authorList>
            <person name="Piombo E."/>
        </authorList>
    </citation>
    <scope>NUCLEOTIDE SEQUENCE</scope>
</reference>
<name>A0A9N9YX56_9HYPO</name>
<protein>
    <submittedName>
        <fullName evidence="1">Uncharacterized protein</fullName>
    </submittedName>
</protein>
<dbReference type="AlphaFoldDB" id="A0A9N9YX56"/>
<accession>A0A9N9YX56</accession>
<sequence length="73" mass="8129">MPEINFYDPVCPVPEARQKEATKALNKAVDQADLERYPYIDIAFGDGGLFTYRCYSDPEKKIGQQGPSGACKI</sequence>